<dbReference type="InterPro" id="IPR018252">
    <property type="entry name" value="Annexin_repeat_CS"/>
</dbReference>
<keyword evidence="3 4" id="KW-0041">Annexin</keyword>
<dbReference type="PROSITE" id="PS51897">
    <property type="entry name" value="ANNEXIN_2"/>
    <property type="match status" value="4"/>
</dbReference>
<dbReference type="AlphaFoldDB" id="A0A6A6TNX2"/>
<dbReference type="GO" id="GO:0005634">
    <property type="term" value="C:nucleus"/>
    <property type="evidence" value="ECO:0007669"/>
    <property type="project" value="TreeGrafter"/>
</dbReference>
<keyword evidence="4" id="KW-0111">Calcium/phospholipid-binding</keyword>
<dbReference type="InterPro" id="IPR018502">
    <property type="entry name" value="Annexin_repeat"/>
</dbReference>
<dbReference type="InterPro" id="IPR001464">
    <property type="entry name" value="Annexin"/>
</dbReference>
<dbReference type="EMBL" id="MU004298">
    <property type="protein sequence ID" value="KAF2660598.1"/>
    <property type="molecule type" value="Genomic_DNA"/>
</dbReference>
<dbReference type="Pfam" id="PF00191">
    <property type="entry name" value="Annexin"/>
    <property type="match status" value="4"/>
</dbReference>
<dbReference type="SMART" id="SM00335">
    <property type="entry name" value="ANX"/>
    <property type="match status" value="4"/>
</dbReference>
<dbReference type="GO" id="GO:0005886">
    <property type="term" value="C:plasma membrane"/>
    <property type="evidence" value="ECO:0007669"/>
    <property type="project" value="TreeGrafter"/>
</dbReference>
<dbReference type="OrthoDB" id="37886at2759"/>
<evidence type="ECO:0000313" key="7">
    <source>
        <dbReference type="Proteomes" id="UP000799324"/>
    </source>
</evidence>
<dbReference type="Proteomes" id="UP000799324">
    <property type="component" value="Unassembled WGS sequence"/>
</dbReference>
<keyword evidence="7" id="KW-1185">Reference proteome</keyword>
<dbReference type="FunFam" id="1.10.220.10:FF:000005">
    <property type="entry name" value="Annexin"/>
    <property type="match status" value="2"/>
</dbReference>
<dbReference type="InterPro" id="IPR009117">
    <property type="entry name" value="ANX14"/>
</dbReference>
<evidence type="ECO:0000313" key="6">
    <source>
        <dbReference type="EMBL" id="KAF2660598.1"/>
    </source>
</evidence>
<dbReference type="PRINTS" id="PR01813">
    <property type="entry name" value="ANNEXINFUNGI"/>
</dbReference>
<keyword evidence="4" id="KW-0106">Calcium</keyword>
<keyword evidence="2 4" id="KW-0677">Repeat</keyword>
<feature type="compositionally biased region" description="Polar residues" evidence="5">
    <location>
        <begin position="17"/>
        <end position="33"/>
    </location>
</feature>
<dbReference type="GO" id="GO:0005509">
    <property type="term" value="F:calcium ion binding"/>
    <property type="evidence" value="ECO:0007669"/>
    <property type="project" value="InterPro"/>
</dbReference>
<dbReference type="GO" id="GO:0005544">
    <property type="term" value="F:calcium-dependent phospholipid binding"/>
    <property type="evidence" value="ECO:0007669"/>
    <property type="project" value="UniProtKB-KW"/>
</dbReference>
<gene>
    <name evidence="6" type="ORF">K491DRAFT_558955</name>
</gene>
<evidence type="ECO:0000256" key="3">
    <source>
        <dbReference type="ARBA" id="ARBA00023216"/>
    </source>
</evidence>
<proteinExistence type="inferred from homology"/>
<dbReference type="InterPro" id="IPR037104">
    <property type="entry name" value="Annexin_sf"/>
</dbReference>
<feature type="region of interest" description="Disordered" evidence="5">
    <location>
        <begin position="1"/>
        <end position="45"/>
    </location>
</feature>
<comment type="domain">
    <text evidence="4">A pair of annexin repeats may form one binding site for calcium and phospholipid.</text>
</comment>
<evidence type="ECO:0000256" key="1">
    <source>
        <dbReference type="ARBA" id="ARBA00007831"/>
    </source>
</evidence>
<sequence length="362" mass="39967">PGQYGAPPPASQHGFPPQQQYGASPPGQYSQPSLPSPGYSPQIPAVNMRGQPINVSADIEGLYKAMKGWGTDEKKLISVLGGKDPLEMAAIRAQYQQRYHQDLVEHLKKECGGDFGDAIVHLARGPLLGDVYALKASMKGMGTKENALNEILISRNNADIHAIKTEYQRVHRTSLEADLKSDLSAGTEDLFLMLVAGTRAEDSAPVIDQQTQQDVDRLVSAMGSNSFTKNAPQACQVLVSKNDAQIRAMAQAYQRKWNKPLLTEIKSNFSGHMEKALVLLIERAHNRPKSDAQLLEEAMAGPGTKDTYLIQRLIRAHWDKNHMQAVVNAYRQEFPNKDRGDLVRRVQGETSGDYERLLVACI</sequence>
<dbReference type="GO" id="GO:0001786">
    <property type="term" value="F:phosphatidylserine binding"/>
    <property type="evidence" value="ECO:0007669"/>
    <property type="project" value="TreeGrafter"/>
</dbReference>
<dbReference type="PANTHER" id="PTHR10502">
    <property type="entry name" value="ANNEXIN"/>
    <property type="match status" value="1"/>
</dbReference>
<dbReference type="PRINTS" id="PR00196">
    <property type="entry name" value="ANNEXIN"/>
</dbReference>
<organism evidence="6 7">
    <name type="scientific">Lophiostoma macrostomum CBS 122681</name>
    <dbReference type="NCBI Taxonomy" id="1314788"/>
    <lineage>
        <taxon>Eukaryota</taxon>
        <taxon>Fungi</taxon>
        <taxon>Dikarya</taxon>
        <taxon>Ascomycota</taxon>
        <taxon>Pezizomycotina</taxon>
        <taxon>Dothideomycetes</taxon>
        <taxon>Pleosporomycetidae</taxon>
        <taxon>Pleosporales</taxon>
        <taxon>Lophiostomataceae</taxon>
        <taxon>Lophiostoma</taxon>
    </lineage>
</organism>
<feature type="non-terminal residue" evidence="6">
    <location>
        <position position="362"/>
    </location>
</feature>
<dbReference type="GO" id="GO:0005737">
    <property type="term" value="C:cytoplasm"/>
    <property type="evidence" value="ECO:0007669"/>
    <property type="project" value="TreeGrafter"/>
</dbReference>
<comment type="similarity">
    <text evidence="1 4">Belongs to the annexin family.</text>
</comment>
<accession>A0A6A6TNX2</accession>
<evidence type="ECO:0000256" key="5">
    <source>
        <dbReference type="SAM" id="MobiDB-lite"/>
    </source>
</evidence>
<reference evidence="6" key="1">
    <citation type="journal article" date="2020" name="Stud. Mycol.">
        <title>101 Dothideomycetes genomes: a test case for predicting lifestyles and emergence of pathogens.</title>
        <authorList>
            <person name="Haridas S."/>
            <person name="Albert R."/>
            <person name="Binder M."/>
            <person name="Bloem J."/>
            <person name="Labutti K."/>
            <person name="Salamov A."/>
            <person name="Andreopoulos B."/>
            <person name="Baker S."/>
            <person name="Barry K."/>
            <person name="Bills G."/>
            <person name="Bluhm B."/>
            <person name="Cannon C."/>
            <person name="Castanera R."/>
            <person name="Culley D."/>
            <person name="Daum C."/>
            <person name="Ezra D."/>
            <person name="Gonzalez J."/>
            <person name="Henrissat B."/>
            <person name="Kuo A."/>
            <person name="Liang C."/>
            <person name="Lipzen A."/>
            <person name="Lutzoni F."/>
            <person name="Magnuson J."/>
            <person name="Mondo S."/>
            <person name="Nolan M."/>
            <person name="Ohm R."/>
            <person name="Pangilinan J."/>
            <person name="Park H.-J."/>
            <person name="Ramirez L."/>
            <person name="Alfaro M."/>
            <person name="Sun H."/>
            <person name="Tritt A."/>
            <person name="Yoshinaga Y."/>
            <person name="Zwiers L.-H."/>
            <person name="Turgeon B."/>
            <person name="Goodwin S."/>
            <person name="Spatafora J."/>
            <person name="Crous P."/>
            <person name="Grigoriev I."/>
        </authorList>
    </citation>
    <scope>NUCLEOTIDE SEQUENCE</scope>
    <source>
        <strain evidence="6">CBS 122681</strain>
    </source>
</reference>
<dbReference type="PROSITE" id="PS00223">
    <property type="entry name" value="ANNEXIN_1"/>
    <property type="match status" value="1"/>
</dbReference>
<name>A0A6A6TNX2_9PLEO</name>
<dbReference type="GO" id="GO:0012506">
    <property type="term" value="C:vesicle membrane"/>
    <property type="evidence" value="ECO:0007669"/>
    <property type="project" value="TreeGrafter"/>
</dbReference>
<protein>
    <recommendedName>
        <fullName evidence="4">Annexin</fullName>
    </recommendedName>
</protein>
<feature type="compositionally biased region" description="Pro residues" evidence="5">
    <location>
        <begin position="1"/>
        <end position="10"/>
    </location>
</feature>
<dbReference type="PANTHER" id="PTHR10502:SF102">
    <property type="entry name" value="ANNEXIN B11"/>
    <property type="match status" value="1"/>
</dbReference>
<evidence type="ECO:0000256" key="4">
    <source>
        <dbReference type="RuleBase" id="RU003540"/>
    </source>
</evidence>
<feature type="non-terminal residue" evidence="6">
    <location>
        <position position="1"/>
    </location>
</feature>
<dbReference type="Gene3D" id="1.10.220.10">
    <property type="entry name" value="Annexin"/>
    <property type="match status" value="4"/>
</dbReference>
<evidence type="ECO:0000256" key="2">
    <source>
        <dbReference type="ARBA" id="ARBA00022737"/>
    </source>
</evidence>
<dbReference type="SUPFAM" id="SSF47874">
    <property type="entry name" value="Annexin"/>
    <property type="match status" value="1"/>
</dbReference>